<evidence type="ECO:0000313" key="3">
    <source>
        <dbReference type="EMBL" id="GEN08912.1"/>
    </source>
</evidence>
<dbReference type="AlphaFoldDB" id="A0A511T5V7"/>
<proteinExistence type="predicted"/>
<evidence type="ECO:0000313" key="4">
    <source>
        <dbReference type="EMBL" id="SEU28670.1"/>
    </source>
</evidence>
<evidence type="ECO:0000259" key="2">
    <source>
        <dbReference type="Pfam" id="PF12158"/>
    </source>
</evidence>
<comment type="caution">
    <text evidence="3">The sequence shown here is derived from an EMBL/GenBank/DDBJ whole genome shotgun (WGS) entry which is preliminary data.</text>
</comment>
<dbReference type="InterPro" id="IPR021994">
    <property type="entry name" value="DUF3592"/>
</dbReference>
<dbReference type="STRING" id="1334629.MFUL124B02_15105"/>
<protein>
    <recommendedName>
        <fullName evidence="2">DUF3592 domain-containing protein</fullName>
    </recommendedName>
</protein>
<dbReference type="EMBL" id="FOIB01000008">
    <property type="protein sequence ID" value="SEU28670.1"/>
    <property type="molecule type" value="Genomic_DNA"/>
</dbReference>
<keyword evidence="5" id="KW-1185">Reference proteome</keyword>
<dbReference type="Proteomes" id="UP000183760">
    <property type="component" value="Unassembled WGS sequence"/>
</dbReference>
<dbReference type="RefSeq" id="WP_170300456.1">
    <property type="nucleotide sequence ID" value="NZ_BJXR01000030.1"/>
</dbReference>
<keyword evidence="1" id="KW-1133">Transmembrane helix</keyword>
<name>A0A511T5V7_MYXFU</name>
<reference evidence="3 6" key="2">
    <citation type="submission" date="2019-07" db="EMBL/GenBank/DDBJ databases">
        <title>Whole genome shotgun sequence of Myxococcus fulvus NBRC 100333.</title>
        <authorList>
            <person name="Hosoyama A."/>
            <person name="Uohara A."/>
            <person name="Ohji S."/>
            <person name="Ichikawa N."/>
        </authorList>
    </citation>
    <scope>NUCLEOTIDE SEQUENCE [LARGE SCALE GENOMIC DNA]</scope>
    <source>
        <strain evidence="3 6">NBRC 100333</strain>
    </source>
</reference>
<gene>
    <name evidence="3" type="ORF">MFU01_39490</name>
    <name evidence="4" type="ORF">SAMN05443572_10851</name>
</gene>
<keyword evidence="1" id="KW-0472">Membrane</keyword>
<sequence>MMKGLMMGLMLLFGAMLAYGGGRLLYRAHASEQWPTTEGTVVSSSVQTMHDRRNTRFHPEVRYEYSVGGSHYTSDTVSFGGNDTGALPDAQRLTRRYASGTKMAVHYAPDDPAIACVECGGAGVSSYVVMFGGLAVAGIAGTSMVDMVSSDVRERRRNKGKRLVG</sequence>
<accession>A0A511T5V7</accession>
<feature type="domain" description="DUF3592" evidence="2">
    <location>
        <begin position="37"/>
        <end position="119"/>
    </location>
</feature>
<dbReference type="Proteomes" id="UP000321514">
    <property type="component" value="Unassembled WGS sequence"/>
</dbReference>
<evidence type="ECO:0000313" key="5">
    <source>
        <dbReference type="Proteomes" id="UP000183760"/>
    </source>
</evidence>
<dbReference type="Pfam" id="PF12158">
    <property type="entry name" value="DUF3592"/>
    <property type="match status" value="1"/>
</dbReference>
<keyword evidence="1" id="KW-0812">Transmembrane</keyword>
<evidence type="ECO:0000313" key="6">
    <source>
        <dbReference type="Proteomes" id="UP000321514"/>
    </source>
</evidence>
<feature type="transmembrane region" description="Helical" evidence="1">
    <location>
        <begin position="127"/>
        <end position="149"/>
    </location>
</feature>
<organism evidence="3 6">
    <name type="scientific">Myxococcus fulvus</name>
    <dbReference type="NCBI Taxonomy" id="33"/>
    <lineage>
        <taxon>Bacteria</taxon>
        <taxon>Pseudomonadati</taxon>
        <taxon>Myxococcota</taxon>
        <taxon>Myxococcia</taxon>
        <taxon>Myxococcales</taxon>
        <taxon>Cystobacterineae</taxon>
        <taxon>Myxococcaceae</taxon>
        <taxon>Myxococcus</taxon>
    </lineage>
</organism>
<evidence type="ECO:0000256" key="1">
    <source>
        <dbReference type="SAM" id="Phobius"/>
    </source>
</evidence>
<dbReference type="EMBL" id="BJXR01000030">
    <property type="protein sequence ID" value="GEN08912.1"/>
    <property type="molecule type" value="Genomic_DNA"/>
</dbReference>
<reference evidence="4 5" key="1">
    <citation type="submission" date="2016-10" db="EMBL/GenBank/DDBJ databases">
        <authorList>
            <person name="Varghese N."/>
            <person name="Submissions S."/>
        </authorList>
    </citation>
    <scope>NUCLEOTIDE SEQUENCE [LARGE SCALE GENOMIC DNA]</scope>
    <source>
        <strain evidence="4 5">DSM 16525</strain>
    </source>
</reference>